<comment type="caution">
    <text evidence="7">The sequence shown here is derived from an EMBL/GenBank/DDBJ whole genome shotgun (WGS) entry which is preliminary data.</text>
</comment>
<dbReference type="EMBL" id="JMCB01000005">
    <property type="protein sequence ID" value="KFE68936.1"/>
    <property type="molecule type" value="Genomic_DNA"/>
</dbReference>
<dbReference type="Gene3D" id="3.40.830.10">
    <property type="entry name" value="LigB-like"/>
    <property type="match status" value="1"/>
</dbReference>
<evidence type="ECO:0000256" key="1">
    <source>
        <dbReference type="ARBA" id="ARBA00001947"/>
    </source>
</evidence>
<dbReference type="GO" id="GO:0016702">
    <property type="term" value="F:oxidoreductase activity, acting on single donors with incorporation of molecular oxygen, incorporation of two atoms of oxygen"/>
    <property type="evidence" value="ECO:0007669"/>
    <property type="project" value="UniProtKB-ARBA"/>
</dbReference>
<reference evidence="7 8" key="1">
    <citation type="submission" date="2014-04" db="EMBL/GenBank/DDBJ databases">
        <title>Genome assembly of Hyalangium minutum DSM 14724.</title>
        <authorList>
            <person name="Sharma G."/>
            <person name="Subramanian S."/>
        </authorList>
    </citation>
    <scope>NUCLEOTIDE SEQUENCE [LARGE SCALE GENOMIC DNA]</scope>
    <source>
        <strain evidence="7 8">DSM 14724</strain>
    </source>
</reference>
<dbReference type="InterPro" id="IPR004183">
    <property type="entry name" value="Xdiol_dOase_suB"/>
</dbReference>
<evidence type="ECO:0000256" key="4">
    <source>
        <dbReference type="ARBA" id="ARBA00022833"/>
    </source>
</evidence>
<dbReference type="CDD" id="cd07363">
    <property type="entry name" value="45_DOPA_Dioxygenase"/>
    <property type="match status" value="1"/>
</dbReference>
<accession>A0A085WMM3</accession>
<keyword evidence="8" id="KW-1185">Reference proteome</keyword>
<dbReference type="PANTHER" id="PTHR30096">
    <property type="entry name" value="4,5-DOPA DIOXYGENASE EXTRADIOL-LIKE PROTEIN"/>
    <property type="match status" value="1"/>
</dbReference>
<dbReference type="RefSeq" id="WP_044187545.1">
    <property type="nucleotide sequence ID" value="NZ_JMCB01000005.1"/>
</dbReference>
<evidence type="ECO:0000256" key="2">
    <source>
        <dbReference type="ARBA" id="ARBA00007581"/>
    </source>
</evidence>
<keyword evidence="4" id="KW-0862">Zinc</keyword>
<comment type="cofactor">
    <cofactor evidence="1">
        <name>Zn(2+)</name>
        <dbReference type="ChEBI" id="CHEBI:29105"/>
    </cofactor>
</comment>
<keyword evidence="3" id="KW-0479">Metal-binding</keyword>
<feature type="domain" description="Extradiol ring-cleavage dioxygenase class III enzyme subunit B" evidence="6">
    <location>
        <begin position="8"/>
        <end position="248"/>
    </location>
</feature>
<name>A0A085WMM3_9BACT</name>
<dbReference type="STRING" id="394096.DB31_6838"/>
<dbReference type="OrthoDB" id="9790889at2"/>
<dbReference type="PANTHER" id="PTHR30096:SF0">
    <property type="entry name" value="4,5-DOPA DIOXYGENASE EXTRADIOL-LIKE PROTEIN"/>
    <property type="match status" value="1"/>
</dbReference>
<dbReference type="Proteomes" id="UP000028725">
    <property type="component" value="Unassembled WGS sequence"/>
</dbReference>
<dbReference type="PIRSF" id="PIRSF006157">
    <property type="entry name" value="Doxgns_DODA"/>
    <property type="match status" value="1"/>
</dbReference>
<dbReference type="InterPro" id="IPR014436">
    <property type="entry name" value="Extradiol_dOase_DODA"/>
</dbReference>
<dbReference type="Pfam" id="PF02900">
    <property type="entry name" value="LigB"/>
    <property type="match status" value="1"/>
</dbReference>
<evidence type="ECO:0000256" key="3">
    <source>
        <dbReference type="ARBA" id="ARBA00022723"/>
    </source>
</evidence>
<dbReference type="SUPFAM" id="SSF53213">
    <property type="entry name" value="LigB-like"/>
    <property type="match status" value="1"/>
</dbReference>
<evidence type="ECO:0000313" key="7">
    <source>
        <dbReference type="EMBL" id="KFE68936.1"/>
    </source>
</evidence>
<comment type="similarity">
    <text evidence="2">Belongs to the DODA-type extradiol aromatic ring-opening dioxygenase family.</text>
</comment>
<proteinExistence type="inferred from homology"/>
<evidence type="ECO:0000313" key="8">
    <source>
        <dbReference type="Proteomes" id="UP000028725"/>
    </source>
</evidence>
<sequence>MPDRMPVVFLPHGGGPWPFVDLGFDDKPGFDALSGYLRSVRAVPKTGPKALLVISAHWEEPLPTVMTAERPPMLYDYYGFPPESYALTWPAPGHPKLAERVRQLLGAAGFQTAADPQRGYDHGTFVPLKLTYPEADVPVVQLSLKQGLDPQEHLAMGRALAPLRDEGVFIIGSGMTFHNLRAFMDPRSRGIAEQFDAWLRESATLEPKERDGRLIHWEEAPVARLAHPREEHLLPLMVIAGAAGSDRGTTAYNATFMGLRLSAYHFG</sequence>
<dbReference type="AlphaFoldDB" id="A0A085WMM3"/>
<evidence type="ECO:0000256" key="5">
    <source>
        <dbReference type="ARBA" id="ARBA00023002"/>
    </source>
</evidence>
<dbReference type="GO" id="GO:0008270">
    <property type="term" value="F:zinc ion binding"/>
    <property type="evidence" value="ECO:0007669"/>
    <property type="project" value="InterPro"/>
</dbReference>
<dbReference type="PATRIC" id="fig|394096.3.peg.2883"/>
<evidence type="ECO:0000259" key="6">
    <source>
        <dbReference type="Pfam" id="PF02900"/>
    </source>
</evidence>
<keyword evidence="5" id="KW-0560">Oxidoreductase</keyword>
<protein>
    <submittedName>
        <fullName evidence="7">Putative cytoplasmic protein</fullName>
    </submittedName>
</protein>
<gene>
    <name evidence="7" type="ORF">DB31_6838</name>
</gene>
<organism evidence="7 8">
    <name type="scientific">Hyalangium minutum</name>
    <dbReference type="NCBI Taxonomy" id="394096"/>
    <lineage>
        <taxon>Bacteria</taxon>
        <taxon>Pseudomonadati</taxon>
        <taxon>Myxococcota</taxon>
        <taxon>Myxococcia</taxon>
        <taxon>Myxococcales</taxon>
        <taxon>Cystobacterineae</taxon>
        <taxon>Archangiaceae</taxon>
        <taxon>Hyalangium</taxon>
    </lineage>
</organism>
<dbReference type="GO" id="GO:0008198">
    <property type="term" value="F:ferrous iron binding"/>
    <property type="evidence" value="ECO:0007669"/>
    <property type="project" value="InterPro"/>
</dbReference>